<protein>
    <submittedName>
        <fullName evidence="3">Methyltransferase domain-domain-containing protein</fullName>
    </submittedName>
</protein>
<dbReference type="InterPro" id="IPR029063">
    <property type="entry name" value="SAM-dependent_MTases_sf"/>
</dbReference>
<dbReference type="InterPro" id="IPR052220">
    <property type="entry name" value="METTL25"/>
</dbReference>
<dbReference type="GO" id="GO:0032259">
    <property type="term" value="P:methylation"/>
    <property type="evidence" value="ECO:0007669"/>
    <property type="project" value="UniProtKB-KW"/>
</dbReference>
<keyword evidence="3" id="KW-0489">Methyltransferase</keyword>
<sequence>MPTLPSLYTNVEDLTDDLSEFITTPLVRQITGGIHVNDALIQDAWDSLPSEWTTYWDANPHQDHRIMQQDMIDSIDEDKSASLDVPPRVSEARYSKPNSPPQSLHDWLNKLKSVSLPRAQRHGPMLALPEELTGPMKTKKINEVCVAAAYIHNVCSENNITHIVDMGSGQGYLSVTLARLFPSLRILAIDGSESQVAGSEAFAASVGVSDDRLKHIVRYIDGSMALIADIDAWAGGQNCMLIGLHACGSLSEHMLRYFINCSSISHLAAVGCCYNHIVMRSESCPDGFPISDRLRTRHVMLSPTALMTGCQAPNNWERLDLTKEKSNYSKKQFYRALLEKLLHDKQMNVGGQDRPNWGIRKGDLVSFEKFTRRAMHCLGLDQAKISNQDILDYETRYANQKHRIAILWTLSVLCCKAVESIISLDRYWFLMENAATKVDIVPIFEYRISPRNLMVVAAKQN</sequence>
<dbReference type="OrthoDB" id="10258156at2759"/>
<dbReference type="Gene3D" id="3.40.50.150">
    <property type="entry name" value="Vaccinia Virus protein VP39"/>
    <property type="match status" value="1"/>
</dbReference>
<gene>
    <name evidence="3" type="ORF">BD289DRAFT_216415</name>
</gene>
<evidence type="ECO:0000313" key="4">
    <source>
        <dbReference type="Proteomes" id="UP000241462"/>
    </source>
</evidence>
<dbReference type="GO" id="GO:0008168">
    <property type="term" value="F:methyltransferase activity"/>
    <property type="evidence" value="ECO:0007669"/>
    <property type="project" value="UniProtKB-KW"/>
</dbReference>
<name>A0A2T3AB92_9PEZI</name>
<dbReference type="AlphaFoldDB" id="A0A2T3AB92"/>
<dbReference type="Pfam" id="PF13679">
    <property type="entry name" value="Methyltransf_32"/>
    <property type="match status" value="1"/>
</dbReference>
<evidence type="ECO:0000259" key="2">
    <source>
        <dbReference type="Pfam" id="PF13679"/>
    </source>
</evidence>
<keyword evidence="3" id="KW-0808">Transferase</keyword>
<reference evidence="3 4" key="1">
    <citation type="journal article" date="2018" name="Mycol. Prog.">
        <title>Coniella lustricola, a new species from submerged detritus.</title>
        <authorList>
            <person name="Raudabaugh D.B."/>
            <person name="Iturriaga T."/>
            <person name="Carver A."/>
            <person name="Mondo S."/>
            <person name="Pangilinan J."/>
            <person name="Lipzen A."/>
            <person name="He G."/>
            <person name="Amirebrahimi M."/>
            <person name="Grigoriev I.V."/>
            <person name="Miller A.N."/>
        </authorList>
    </citation>
    <scope>NUCLEOTIDE SEQUENCE [LARGE SCALE GENOMIC DNA]</scope>
    <source>
        <strain evidence="3 4">B22-T-1</strain>
    </source>
</reference>
<feature type="region of interest" description="Disordered" evidence="1">
    <location>
        <begin position="78"/>
        <end position="102"/>
    </location>
</feature>
<evidence type="ECO:0000313" key="3">
    <source>
        <dbReference type="EMBL" id="PSR90383.1"/>
    </source>
</evidence>
<organism evidence="3 4">
    <name type="scientific">Coniella lustricola</name>
    <dbReference type="NCBI Taxonomy" id="2025994"/>
    <lineage>
        <taxon>Eukaryota</taxon>
        <taxon>Fungi</taxon>
        <taxon>Dikarya</taxon>
        <taxon>Ascomycota</taxon>
        <taxon>Pezizomycotina</taxon>
        <taxon>Sordariomycetes</taxon>
        <taxon>Sordariomycetidae</taxon>
        <taxon>Diaporthales</taxon>
        <taxon>Schizoparmaceae</taxon>
        <taxon>Coniella</taxon>
    </lineage>
</organism>
<dbReference type="InParanoid" id="A0A2T3AB92"/>
<dbReference type="PANTHER" id="PTHR12496">
    <property type="entry name" value="CGI-41 METHYLTRANSFERASE"/>
    <property type="match status" value="1"/>
</dbReference>
<feature type="domain" description="Methyltransferase" evidence="2">
    <location>
        <begin position="139"/>
        <end position="277"/>
    </location>
</feature>
<evidence type="ECO:0000256" key="1">
    <source>
        <dbReference type="SAM" id="MobiDB-lite"/>
    </source>
</evidence>
<dbReference type="EMBL" id="KZ678420">
    <property type="protein sequence ID" value="PSR90383.1"/>
    <property type="molecule type" value="Genomic_DNA"/>
</dbReference>
<dbReference type="SUPFAM" id="SSF53335">
    <property type="entry name" value="S-adenosyl-L-methionine-dependent methyltransferases"/>
    <property type="match status" value="1"/>
</dbReference>
<dbReference type="Proteomes" id="UP000241462">
    <property type="component" value="Unassembled WGS sequence"/>
</dbReference>
<dbReference type="STRING" id="2025994.A0A2T3AB92"/>
<dbReference type="InterPro" id="IPR025714">
    <property type="entry name" value="Methyltranfer_dom"/>
</dbReference>
<dbReference type="PANTHER" id="PTHR12496:SF0">
    <property type="entry name" value="METHYLTRANSFERASE DOMAIN-CONTAINING PROTEIN"/>
    <property type="match status" value="1"/>
</dbReference>
<accession>A0A2T3AB92</accession>
<proteinExistence type="predicted"/>
<keyword evidence="4" id="KW-1185">Reference proteome</keyword>